<feature type="chain" id="PRO_5046309406" description="Beta-N-acetylhexosaminidase" evidence="5">
    <location>
        <begin position="34"/>
        <end position="1811"/>
    </location>
</feature>
<evidence type="ECO:0000256" key="4">
    <source>
        <dbReference type="ARBA" id="ARBA00030512"/>
    </source>
</evidence>
<dbReference type="RefSeq" id="WP_167066297.1">
    <property type="nucleotide sequence ID" value="NZ_JAAOZR010000045.1"/>
</dbReference>
<dbReference type="InterPro" id="IPR052764">
    <property type="entry name" value="GH20_Enzymes"/>
</dbReference>
<evidence type="ECO:0000313" key="8">
    <source>
        <dbReference type="EMBL" id="MBP1963182.1"/>
    </source>
</evidence>
<dbReference type="Pfam" id="PF00404">
    <property type="entry name" value="Dockerin_1"/>
    <property type="match status" value="1"/>
</dbReference>
<dbReference type="InterPro" id="IPR008979">
    <property type="entry name" value="Galactose-bd-like_sf"/>
</dbReference>
<dbReference type="SUPFAM" id="SSF49384">
    <property type="entry name" value="Carbohydrate-binding domain"/>
    <property type="match status" value="1"/>
</dbReference>
<dbReference type="InterPro" id="IPR000421">
    <property type="entry name" value="FA58C"/>
</dbReference>
<dbReference type="PANTHER" id="PTHR43678:SF1">
    <property type="entry name" value="BETA-N-ACETYLHEXOSAMINIDASE"/>
    <property type="match status" value="1"/>
</dbReference>
<dbReference type="SMART" id="SM00635">
    <property type="entry name" value="BID_2"/>
    <property type="match status" value="2"/>
</dbReference>
<reference evidence="8 9" key="1">
    <citation type="submission" date="2021-03" db="EMBL/GenBank/DDBJ databases">
        <title>Genomic Encyclopedia of Type Strains, Phase IV (KMG-IV): sequencing the most valuable type-strain genomes for metagenomic binning, comparative biology and taxonomic classification.</title>
        <authorList>
            <person name="Goeker M."/>
        </authorList>
    </citation>
    <scope>NUCLEOTIDE SEQUENCE [LARGE SCALE GENOMIC DNA]</scope>
    <source>
        <strain evidence="8 9">DSM 24950</strain>
    </source>
</reference>
<dbReference type="Gene3D" id="3.30.379.10">
    <property type="entry name" value="Chitobiase/beta-hexosaminidase domain 2-like"/>
    <property type="match status" value="1"/>
</dbReference>
<dbReference type="SUPFAM" id="SSF49785">
    <property type="entry name" value="Galactose-binding domain-like"/>
    <property type="match status" value="3"/>
</dbReference>
<dbReference type="CDD" id="cd14256">
    <property type="entry name" value="Dockerin_I"/>
    <property type="match status" value="1"/>
</dbReference>
<dbReference type="SUPFAM" id="SSF63446">
    <property type="entry name" value="Type I dockerin domain"/>
    <property type="match status" value="1"/>
</dbReference>
<dbReference type="Pfam" id="PF22633">
    <property type="entry name" value="F5_F8_type_C_2"/>
    <property type="match status" value="2"/>
</dbReference>
<keyword evidence="9" id="KW-1185">Reference proteome</keyword>
<sequence>MFHLFSRHKRSTMRSLSFLLIAAILAAFIPAGAATYAAGEATNLAAGKSVTVSSENATKNKKENAVDGNMTTPWGSLYFDPEWIYVDLGKAYSVSKVKIYWEAAYGKGYKIQVSQDAMSWTDVFATQNGDGGLDEINFEPVEARYVKMLGVQKATKWGYTIYEYEVYGVPVTLKAPTLSLSAETWTNSTVAFTIGDYDPSALTAQYKLGVSGQWLDYTGEVSLNGEGVVDVYARVKDAEGNVSAAVQRTSRIDTTAPTPPSISSNEGETNTTIVISGGTDSASGVAGYEYKLSTGGTWLRYSEPLAISLLAPVTVSARTVDTAGNTSEVVSKTIEPLNSQTFMNLAKGKTAVSSSTDSAANKTENAIDGDTATRWASLKTNNEWIYVDLGKVSTVYSAKLNWEAAFAKAYKIQLSEDGVAWTDVYTTTKGAGGIEEISFDPVTARYVKMQGVERGTIYGYSLYEFEVYGYPARSKVTLQADAETWINRDVLVTAASQETGGEISYKVGETGAWQPYTAPVKIEQEGETKVFAKWADGSGNEGPTIYKTVHIDKTAPAAPYIHRSNVLTSKQDVTFTIAGGQDTGSGIQISQYKLNDAASWIDYTGQVTVSQEGETKVTARTIDKVGNVGPAASAVIRIDRSAANNPKPTVIPSLREWSGGTGTFQMTSASRIIIDPAYASQLAKTAETFKDDLTEITGFKLPLVSADTPQTGDFYLTLQNSDAEIGDEGYYFEIGDAAVIRANTPTGVFYGTRSALQILKQDAALSRLAKGVSRDYPKYKVRGMMLDVARKYFPMSFIRDHVKFMSWYKMNDFQIHLNDNFGTYSAFRLESETYPELTAKDGHYTKAEFRELQDMAAVQGVTITPEFDTPAHSLAFTNIKPEIAWAGDSSKVHLDLKNPETYKFVESLWDEYIPLFDSPNMHIGADEYDYSTAEIRDDFRAYVNHFNNYVKSKGKSARMWGSLGRISGPRPVDKDITVNIWDNDWQNPVTTINSGNDVINNYKQLLYIVPNIARYQSYLNTRKIYEEWEPNIFDFNNAARNTTTDEPHLLGGSYAVWNDTGGAGASIFDVHAFTKPATQVLGEKLWSGTTTGQSYADFKGLADKIDEAPGTNLLREVDTKGNAIIAYDFEEGSGTVAEDSSGNAYHGQLIEVSRTEEGYTGEGLSFNKANAHLETGLQSKGFPWSLSMRVKRENDAQQTDSILLESVDGALKLKQNGIDKLGFTREDGIGFTFNYTVPVGTWVQLTLEGDKSGTSLYVNGQFKQRLTNSFVLPLEKIGSSTSSFKGVLDDVRIFADVRPVETHNIALRKVSNASAVDISGNAGNNNGQKIHVQAFDGDTSTRWESKAIDDQWIDVDLGEIRTVNKVKLNWYTGMQAIGYTIQVSNDERTWTTVSTVANGDGGIDEIAFAPIQARYVKMQGTQRSPGKGYSLTEFEVYDASLLKWETTQTDLDAGQAVAMKAVLTAEGGAVDGSVRPVYKSFDNTVAEVNAEGLLTAKKAGQTWITASYGGQTAVMAFVVNDKPEATLSTISFDQEGYNVKVNDAVQMLVTANYSDGQAANVSALAQYSVENPSLAQIDANGLLHGLVEGNTVVTATYGGVTTSAAVQIEKSSTGINELNAVLTGPGTAKPGDPFTVRMGLKGVAKPIYAQDIHIRYEDSIFEFVEAKSLKTGVTILQTVRKPGEIRLITVSEGATHAIAADQDVIELTFAMKPSVVQTSGSIAAYDVTTADELGIETQAVPSSITIIQTPQAVGDLNHDGKVSIGDLAFAAAHYGKTTASPDWQQVKAADVSGDGTIGIDDLAAIASKILE</sequence>
<name>A0ABS4HWZ7_9BACL</name>
<dbReference type="InterPro" id="IPR008964">
    <property type="entry name" value="Invasin/intimin_cell_adhesion"/>
</dbReference>
<dbReference type="NCBIfam" id="NF047446">
    <property type="entry name" value="barrel_OmpL47"/>
    <property type="match status" value="2"/>
</dbReference>
<dbReference type="PRINTS" id="PR00738">
    <property type="entry name" value="GLHYDRLASE20"/>
</dbReference>
<dbReference type="Pfam" id="PF02838">
    <property type="entry name" value="Glyco_hydro_20b"/>
    <property type="match status" value="1"/>
</dbReference>
<feature type="domain" description="F5/8 type C" evidence="6">
    <location>
        <begin position="1300"/>
        <end position="1439"/>
    </location>
</feature>
<dbReference type="PROSITE" id="PS51766">
    <property type="entry name" value="DOCKERIN"/>
    <property type="match status" value="1"/>
</dbReference>
<dbReference type="InterPro" id="IPR013320">
    <property type="entry name" value="ConA-like_dom_sf"/>
</dbReference>
<dbReference type="SUPFAM" id="SSF49899">
    <property type="entry name" value="Concanavalin A-like lectins/glucanases"/>
    <property type="match status" value="1"/>
</dbReference>
<dbReference type="SUPFAM" id="SSF55545">
    <property type="entry name" value="beta-N-acetylhexosaminidase-like domain"/>
    <property type="match status" value="1"/>
</dbReference>
<feature type="domain" description="Dockerin" evidence="7">
    <location>
        <begin position="1749"/>
        <end position="1811"/>
    </location>
</feature>
<dbReference type="PANTHER" id="PTHR43678">
    <property type="entry name" value="PUTATIVE (AFU_ORTHOLOGUE AFUA_2G00640)-RELATED"/>
    <property type="match status" value="1"/>
</dbReference>
<dbReference type="Gene3D" id="2.60.120.200">
    <property type="match status" value="1"/>
</dbReference>
<protein>
    <recommendedName>
        <fullName evidence="4">Beta-N-acetylhexosaminidase</fullName>
    </recommendedName>
</protein>
<dbReference type="Pfam" id="PF13385">
    <property type="entry name" value="Laminin_G_3"/>
    <property type="match status" value="1"/>
</dbReference>
<dbReference type="PROSITE" id="PS50022">
    <property type="entry name" value="FA58C_3"/>
    <property type="match status" value="3"/>
</dbReference>
<evidence type="ECO:0000259" key="6">
    <source>
        <dbReference type="PROSITE" id="PS50022"/>
    </source>
</evidence>
<evidence type="ECO:0000259" key="7">
    <source>
        <dbReference type="PROSITE" id="PS51766"/>
    </source>
</evidence>
<dbReference type="EMBL" id="JAGGKV010000005">
    <property type="protein sequence ID" value="MBP1963182.1"/>
    <property type="molecule type" value="Genomic_DNA"/>
</dbReference>
<keyword evidence="5" id="KW-0732">Signal</keyword>
<dbReference type="Proteomes" id="UP001519344">
    <property type="component" value="Unassembled WGS sequence"/>
</dbReference>
<feature type="domain" description="F5/8 type C" evidence="6">
    <location>
        <begin position="338"/>
        <end position="470"/>
    </location>
</feature>
<dbReference type="Gene3D" id="3.20.20.80">
    <property type="entry name" value="Glycosidases"/>
    <property type="match status" value="1"/>
</dbReference>
<evidence type="ECO:0000256" key="1">
    <source>
        <dbReference type="ARBA" id="ARBA00006285"/>
    </source>
</evidence>
<evidence type="ECO:0000313" key="9">
    <source>
        <dbReference type="Proteomes" id="UP001519344"/>
    </source>
</evidence>
<organism evidence="8 9">
    <name type="scientific">Paenibacillus aceris</name>
    <dbReference type="NCBI Taxonomy" id="869555"/>
    <lineage>
        <taxon>Bacteria</taxon>
        <taxon>Bacillati</taxon>
        <taxon>Bacillota</taxon>
        <taxon>Bacilli</taxon>
        <taxon>Bacillales</taxon>
        <taxon>Paenibacillaceae</taxon>
        <taxon>Paenibacillus</taxon>
    </lineage>
</organism>
<feature type="domain" description="F5/8 type C" evidence="6">
    <location>
        <begin position="33"/>
        <end position="169"/>
    </location>
</feature>
<accession>A0ABS4HWZ7</accession>
<dbReference type="InterPro" id="IPR029018">
    <property type="entry name" value="Hex-like_dom2"/>
</dbReference>
<comment type="similarity">
    <text evidence="1">Belongs to the glycosyl hydrolase 20 family.</text>
</comment>
<comment type="caution">
    <text evidence="8">The sequence shown here is derived from an EMBL/GenBank/DDBJ whole genome shotgun (WGS) entry which is preliminary data.</text>
</comment>
<dbReference type="CDD" id="cd08547">
    <property type="entry name" value="Type_II_cohesin"/>
    <property type="match status" value="1"/>
</dbReference>
<dbReference type="InterPro" id="IPR016134">
    <property type="entry name" value="Dockerin_dom"/>
</dbReference>
<keyword evidence="3" id="KW-0326">Glycosidase</keyword>
<evidence type="ECO:0000256" key="2">
    <source>
        <dbReference type="ARBA" id="ARBA00022801"/>
    </source>
</evidence>
<dbReference type="Gene3D" id="2.60.40.1080">
    <property type="match status" value="2"/>
</dbReference>
<dbReference type="InterPro" id="IPR002105">
    <property type="entry name" value="Dockerin_1_rpt"/>
</dbReference>
<evidence type="ECO:0000256" key="3">
    <source>
        <dbReference type="ARBA" id="ARBA00023295"/>
    </source>
</evidence>
<dbReference type="InterPro" id="IPR017853">
    <property type="entry name" value="GH"/>
</dbReference>
<dbReference type="InterPro" id="IPR025705">
    <property type="entry name" value="Beta_hexosaminidase_sua/sub"/>
</dbReference>
<dbReference type="InterPro" id="IPR036439">
    <property type="entry name" value="Dockerin_dom_sf"/>
</dbReference>
<dbReference type="Pfam" id="PF00754">
    <property type="entry name" value="F5_F8_type_C"/>
    <property type="match status" value="1"/>
</dbReference>
<evidence type="ECO:0000256" key="5">
    <source>
        <dbReference type="SAM" id="SignalP"/>
    </source>
</evidence>
<dbReference type="Pfam" id="PF00728">
    <property type="entry name" value="Glyco_hydro_20"/>
    <property type="match status" value="1"/>
</dbReference>
<dbReference type="InterPro" id="IPR058094">
    <property type="entry name" value="Ig-like_OmpL47-like"/>
</dbReference>
<dbReference type="SUPFAM" id="SSF49373">
    <property type="entry name" value="Invasin/intimin cell-adhesion fragments"/>
    <property type="match status" value="2"/>
</dbReference>
<feature type="signal peptide" evidence="5">
    <location>
        <begin position="1"/>
        <end position="33"/>
    </location>
</feature>
<dbReference type="Gene3D" id="1.10.1330.10">
    <property type="entry name" value="Dockerin domain"/>
    <property type="match status" value="1"/>
</dbReference>
<dbReference type="InterPro" id="IPR015882">
    <property type="entry name" value="HEX_bac_N"/>
</dbReference>
<keyword evidence="2" id="KW-0378">Hydrolase</keyword>
<dbReference type="SUPFAM" id="SSF51445">
    <property type="entry name" value="(Trans)glycosidases"/>
    <property type="match status" value="1"/>
</dbReference>
<dbReference type="InterPro" id="IPR003343">
    <property type="entry name" value="Big_2"/>
</dbReference>
<proteinExistence type="inferred from homology"/>
<dbReference type="InterPro" id="IPR018247">
    <property type="entry name" value="EF_Hand_1_Ca_BS"/>
</dbReference>
<dbReference type="Gene3D" id="2.60.40.680">
    <property type="match status" value="1"/>
</dbReference>
<dbReference type="Gene3D" id="2.60.120.260">
    <property type="entry name" value="Galactose-binding domain-like"/>
    <property type="match status" value="3"/>
</dbReference>
<dbReference type="CDD" id="cd06564">
    <property type="entry name" value="GH20_DspB_LnbB-like"/>
    <property type="match status" value="1"/>
</dbReference>
<dbReference type="InterPro" id="IPR015883">
    <property type="entry name" value="Glyco_hydro_20_cat"/>
</dbReference>
<gene>
    <name evidence="8" type="ORF">J2Z65_002398</name>
</gene>
<dbReference type="InterPro" id="IPR008965">
    <property type="entry name" value="CBM2/CBM3_carb-bd_dom_sf"/>
</dbReference>
<dbReference type="PROSITE" id="PS00018">
    <property type="entry name" value="EF_HAND_1"/>
    <property type="match status" value="2"/>
</dbReference>